<protein>
    <submittedName>
        <fullName evidence="3">Uncharacterized protein</fullName>
    </submittedName>
</protein>
<dbReference type="PANTHER" id="PTHR43157">
    <property type="entry name" value="PHOSPHATIDYLINOSITOL-GLYCAN BIOSYNTHESIS CLASS F PROTEIN-RELATED"/>
    <property type="match status" value="1"/>
</dbReference>
<dbReference type="EMBL" id="JBBWRZ010000001">
    <property type="protein sequence ID" value="KAK8247388.1"/>
    <property type="molecule type" value="Genomic_DNA"/>
</dbReference>
<dbReference type="Pfam" id="PF00106">
    <property type="entry name" value="adh_short"/>
    <property type="match status" value="1"/>
</dbReference>
<organism evidence="3 4">
    <name type="scientific">Phyllosticta capitalensis</name>
    <dbReference type="NCBI Taxonomy" id="121624"/>
    <lineage>
        <taxon>Eukaryota</taxon>
        <taxon>Fungi</taxon>
        <taxon>Dikarya</taxon>
        <taxon>Ascomycota</taxon>
        <taxon>Pezizomycotina</taxon>
        <taxon>Dothideomycetes</taxon>
        <taxon>Dothideomycetes incertae sedis</taxon>
        <taxon>Botryosphaeriales</taxon>
        <taxon>Phyllostictaceae</taxon>
        <taxon>Phyllosticta</taxon>
    </lineage>
</organism>
<dbReference type="Proteomes" id="UP001492380">
    <property type="component" value="Unassembled WGS sequence"/>
</dbReference>
<dbReference type="SUPFAM" id="SSF51735">
    <property type="entry name" value="NAD(P)-binding Rossmann-fold domains"/>
    <property type="match status" value="1"/>
</dbReference>
<proteinExistence type="predicted"/>
<accession>A0ABR1Z4T7</accession>
<name>A0ABR1Z4T7_9PEZI</name>
<dbReference type="InterPro" id="IPR002347">
    <property type="entry name" value="SDR_fam"/>
</dbReference>
<dbReference type="InterPro" id="IPR036291">
    <property type="entry name" value="NAD(P)-bd_dom_sf"/>
</dbReference>
<reference evidence="3 4" key="1">
    <citation type="submission" date="2024-04" db="EMBL/GenBank/DDBJ databases">
        <title>Phyllosticta paracitricarpa is synonymous to the EU quarantine fungus P. citricarpa based on phylogenomic analyses.</title>
        <authorList>
            <consortium name="Lawrence Berkeley National Laboratory"/>
            <person name="Van Ingen-Buijs V.A."/>
            <person name="Van Westerhoven A.C."/>
            <person name="Haridas S."/>
            <person name="Skiadas P."/>
            <person name="Martin F."/>
            <person name="Groenewald J.Z."/>
            <person name="Crous P.W."/>
            <person name="Seidl M.F."/>
        </authorList>
    </citation>
    <scope>NUCLEOTIDE SEQUENCE [LARGE SCALE GENOMIC DNA]</scope>
    <source>
        <strain evidence="3 4">CBS 123374</strain>
    </source>
</reference>
<sequence>MSGSLLKLFRDKWNPPTNPRTSFSGATILITGSNTGLGLEAAVKFAKLGAAHIILGVRSPTKGSAAATTIAARSKRAKDPSLTISVWPLDMLSHASVYAFAERAAGLERLDAAVLNAGVYKATHGVSAQGWEETLQVNVVSTVLLALLLLPTLARSKRAGERAPVLEIVSSGMHKVALLREGVWESDRPLDACNGPKDYHFQLQYNVSKLFTMACLQSIAKLRRFTGSPSPPSPSPTTTAAGGGTTSPPSDSASSGSTAAVADMAPEGDVVVTSCCPGLCKSDLGRDFSGFLMVRIVRGLFFALFARSTEQGARSLVSGVTLGKEANGQFWQHDKFQEVSPYLLGEKGDAFKQRVWAEILDSLRKDVPEVLEIARPKVA</sequence>
<evidence type="ECO:0000313" key="3">
    <source>
        <dbReference type="EMBL" id="KAK8247388.1"/>
    </source>
</evidence>
<dbReference type="PRINTS" id="PR00081">
    <property type="entry name" value="GDHRDH"/>
</dbReference>
<evidence type="ECO:0000256" key="1">
    <source>
        <dbReference type="ARBA" id="ARBA00023002"/>
    </source>
</evidence>
<evidence type="ECO:0000256" key="2">
    <source>
        <dbReference type="SAM" id="MobiDB-lite"/>
    </source>
</evidence>
<feature type="region of interest" description="Disordered" evidence="2">
    <location>
        <begin position="226"/>
        <end position="260"/>
    </location>
</feature>
<gene>
    <name evidence="3" type="ORF">HDK90DRAFT_507055</name>
</gene>
<dbReference type="Gene3D" id="3.40.50.720">
    <property type="entry name" value="NAD(P)-binding Rossmann-like Domain"/>
    <property type="match status" value="1"/>
</dbReference>
<feature type="compositionally biased region" description="Low complexity" evidence="2">
    <location>
        <begin position="236"/>
        <end position="260"/>
    </location>
</feature>
<keyword evidence="4" id="KW-1185">Reference proteome</keyword>
<keyword evidence="1" id="KW-0560">Oxidoreductase</keyword>
<evidence type="ECO:0000313" key="4">
    <source>
        <dbReference type="Proteomes" id="UP001492380"/>
    </source>
</evidence>
<dbReference type="PANTHER" id="PTHR43157:SF22">
    <property type="entry name" value="SHORT-CHAIN DEHYDROGENASE_REDUCTASE PHMF"/>
    <property type="match status" value="1"/>
</dbReference>
<comment type="caution">
    <text evidence="3">The sequence shown here is derived from an EMBL/GenBank/DDBJ whole genome shotgun (WGS) entry which is preliminary data.</text>
</comment>